<evidence type="ECO:0000256" key="1">
    <source>
        <dbReference type="ARBA" id="ARBA00002307"/>
    </source>
</evidence>
<reference evidence="6" key="1">
    <citation type="submission" date="2015-10" db="EMBL/GenBank/DDBJ databases">
        <authorList>
            <person name="Devillers H."/>
        </authorList>
    </citation>
    <scope>NUCLEOTIDE SEQUENCE [LARGE SCALE GENOMIC DNA]</scope>
</reference>
<dbReference type="AlphaFoldDB" id="A0A0N7MM89"/>
<keyword evidence="6" id="KW-1185">Reference proteome</keyword>
<comment type="function">
    <text evidence="1">Ornithine decarboxylase (ODC) antizyme protein that negatively regulates ODC activity and intracellular polyamine biosynthesis in response to increased intracellular polyamine levels. Binds to ODC monomers, inhibiting the assembly of the functional ODC homodimer, and targets the monomers for ubiquitin-independent proteolytic destruction by the 26S proteasome.</text>
</comment>
<accession>A0A0N7MM89</accession>
<organism evidence="5 6">
    <name type="scientific">Lachancea quebecensis</name>
    <dbReference type="NCBI Taxonomy" id="1654605"/>
    <lineage>
        <taxon>Eukaryota</taxon>
        <taxon>Fungi</taxon>
        <taxon>Dikarya</taxon>
        <taxon>Ascomycota</taxon>
        <taxon>Saccharomycotina</taxon>
        <taxon>Saccharomycetes</taxon>
        <taxon>Saccharomycetales</taxon>
        <taxon>Saccharomycetaceae</taxon>
        <taxon>Lachancea</taxon>
    </lineage>
</organism>
<proteinExistence type="inferred from homology"/>
<keyword evidence="4" id="KW-0688">Ribosomal frameshifting</keyword>
<comment type="subunit">
    <text evidence="3">Interacts with ODC and thereby sterically blocks ODC homodimerization.</text>
</comment>
<dbReference type="GO" id="GO:0008073">
    <property type="term" value="F:ornithine decarboxylase inhibitor activity"/>
    <property type="evidence" value="ECO:0007669"/>
    <property type="project" value="InterPro"/>
</dbReference>
<dbReference type="Pfam" id="PF02100">
    <property type="entry name" value="ODC_AZ"/>
    <property type="match status" value="1"/>
</dbReference>
<gene>
    <name evidence="5" type="ORF">LAQU0_S16e01442g</name>
</gene>
<protein>
    <submittedName>
        <fullName evidence="5">LAQU0S16e01442g1_1</fullName>
    </submittedName>
</protein>
<dbReference type="Proteomes" id="UP000236544">
    <property type="component" value="Unassembled WGS sequence"/>
</dbReference>
<evidence type="ECO:0000256" key="4">
    <source>
        <dbReference type="ARBA" id="ARBA00022758"/>
    </source>
</evidence>
<evidence type="ECO:0000256" key="2">
    <source>
        <dbReference type="ARBA" id="ARBA00008796"/>
    </source>
</evidence>
<dbReference type="OrthoDB" id="4033519at2759"/>
<dbReference type="InterPro" id="IPR002993">
    <property type="entry name" value="ODC_AZ"/>
</dbReference>
<comment type="similarity">
    <text evidence="2">Belongs to the ODC antizyme family.</text>
</comment>
<dbReference type="EMBL" id="LN890574">
    <property type="protein sequence ID" value="CUS24426.1"/>
    <property type="molecule type" value="Genomic_DNA"/>
</dbReference>
<evidence type="ECO:0000313" key="6">
    <source>
        <dbReference type="Proteomes" id="UP000236544"/>
    </source>
</evidence>
<dbReference type="GO" id="GO:0075523">
    <property type="term" value="P:viral translational frameshifting"/>
    <property type="evidence" value="ECO:0007669"/>
    <property type="project" value="UniProtKB-KW"/>
</dbReference>
<evidence type="ECO:0000313" key="5">
    <source>
        <dbReference type="EMBL" id="CUS24426.1"/>
    </source>
</evidence>
<evidence type="ECO:0000256" key="3">
    <source>
        <dbReference type="ARBA" id="ARBA00011486"/>
    </source>
</evidence>
<sequence length="228" mass="26101">MQCLGKKEARLVRLLGTEHARIRRPFIITLSRTAAKSGIRDTAGQPRADKATVTELYWDAILLTESEFLDSSYHDYTSFQHQVVRQVGQSLTMYERGHKAPSRQKPVALWRQIGLSYSLLYYPDWFQDPIWCKSDSTRLQVVLSQDISQVVKQLLMSLLEYAAAIDLAWLRLCVLRDVTGIKDLLRNLSWLGGRVVPNEDRIAALDSLTALECAMFSDEKYVIVEFEC</sequence>
<name>A0A0N7MM89_9SACH</name>